<dbReference type="AlphaFoldDB" id="A0A811PPN8"/>
<evidence type="ECO:0000259" key="2">
    <source>
        <dbReference type="PROSITE" id="PS00028"/>
    </source>
</evidence>
<dbReference type="InterPro" id="IPR013083">
    <property type="entry name" value="Znf_RING/FYVE/PHD"/>
</dbReference>
<dbReference type="OrthoDB" id="1921166at2759"/>
<protein>
    <recommendedName>
        <fullName evidence="2">C2H2-type domain-containing protein</fullName>
    </recommendedName>
</protein>
<feature type="region of interest" description="Disordered" evidence="1">
    <location>
        <begin position="240"/>
        <end position="273"/>
    </location>
</feature>
<organism evidence="3 4">
    <name type="scientific">Miscanthus lutarioriparius</name>
    <dbReference type="NCBI Taxonomy" id="422564"/>
    <lineage>
        <taxon>Eukaryota</taxon>
        <taxon>Viridiplantae</taxon>
        <taxon>Streptophyta</taxon>
        <taxon>Embryophyta</taxon>
        <taxon>Tracheophyta</taxon>
        <taxon>Spermatophyta</taxon>
        <taxon>Magnoliopsida</taxon>
        <taxon>Liliopsida</taxon>
        <taxon>Poales</taxon>
        <taxon>Poaceae</taxon>
        <taxon>PACMAD clade</taxon>
        <taxon>Panicoideae</taxon>
        <taxon>Andropogonodae</taxon>
        <taxon>Andropogoneae</taxon>
        <taxon>Saccharinae</taxon>
        <taxon>Miscanthus</taxon>
    </lineage>
</organism>
<evidence type="ECO:0000313" key="4">
    <source>
        <dbReference type="Proteomes" id="UP000604825"/>
    </source>
</evidence>
<accession>A0A811PPN8</accession>
<dbReference type="PROSITE" id="PS00028">
    <property type="entry name" value="ZINC_FINGER_C2H2_1"/>
    <property type="match status" value="1"/>
</dbReference>
<dbReference type="Gene3D" id="3.30.40.10">
    <property type="entry name" value="Zinc/RING finger domain, C3HC4 (zinc finger)"/>
    <property type="match status" value="1"/>
</dbReference>
<sequence length="331" mass="37630">MGSGNLVMKKAIRPSSFDLDIKIDQSWMEDVACPICLDFPHDAVLLRCTSYEKGCRPFICDTDQTRSNCLERFKGAHGLPANVKVSSRTVAPLNSIHIISSNANNRPACPLCRGDVIGWFVIDEARLHLNQKKRCCEDSCCSYVGNFHELQKHTQQKHPNSRPSEIDPARQVDWENLQQSSDIIDVLSTIHAQVPNGIVLGDYVIEYGDDEAGDDYEVYHRVRANWWTSCIFCKAFCRSTGGGRRRTRTRERRSSGTRNSNRSSQESFSLEVPTTSVDMREIRFDEIDDEYIVMGAMTRAAVSRRMAAHYRSVVTVLFPAVCYYSEIIWLK</sequence>
<gene>
    <name evidence="3" type="ORF">NCGR_LOCUS32239</name>
</gene>
<proteinExistence type="predicted"/>
<keyword evidence="4" id="KW-1185">Reference proteome</keyword>
<feature type="domain" description="C2H2-type" evidence="2">
    <location>
        <begin position="135"/>
        <end position="158"/>
    </location>
</feature>
<dbReference type="InterPro" id="IPR012866">
    <property type="entry name" value="DUF1644"/>
</dbReference>
<evidence type="ECO:0000313" key="3">
    <source>
        <dbReference type="EMBL" id="CAD6248077.1"/>
    </source>
</evidence>
<dbReference type="Pfam" id="PF07800">
    <property type="entry name" value="DUF1644"/>
    <property type="match status" value="1"/>
</dbReference>
<dbReference type="Proteomes" id="UP000604825">
    <property type="component" value="Unassembled WGS sequence"/>
</dbReference>
<dbReference type="EMBL" id="CAJGYO010000007">
    <property type="protein sequence ID" value="CAD6248077.1"/>
    <property type="molecule type" value="Genomic_DNA"/>
</dbReference>
<evidence type="ECO:0000256" key="1">
    <source>
        <dbReference type="SAM" id="MobiDB-lite"/>
    </source>
</evidence>
<name>A0A811PPN8_9POAL</name>
<dbReference type="InterPro" id="IPR013087">
    <property type="entry name" value="Znf_C2H2_type"/>
</dbReference>
<dbReference type="PANTHER" id="PTHR31197:SF4">
    <property type="entry name" value="OS02G0150900 PROTEIN"/>
    <property type="match status" value="1"/>
</dbReference>
<comment type="caution">
    <text evidence="3">The sequence shown here is derived from an EMBL/GenBank/DDBJ whole genome shotgun (WGS) entry which is preliminary data.</text>
</comment>
<reference evidence="3" key="1">
    <citation type="submission" date="2020-10" db="EMBL/GenBank/DDBJ databases">
        <authorList>
            <person name="Han B."/>
            <person name="Lu T."/>
            <person name="Zhao Q."/>
            <person name="Huang X."/>
            <person name="Zhao Y."/>
        </authorList>
    </citation>
    <scope>NUCLEOTIDE SEQUENCE</scope>
</reference>
<dbReference type="PANTHER" id="PTHR31197">
    <property type="entry name" value="OS01G0612600 PROTEIN"/>
    <property type="match status" value="1"/>
</dbReference>